<evidence type="ECO:0000313" key="3">
    <source>
        <dbReference type="EMBL" id="THD10430.1"/>
    </source>
</evidence>
<dbReference type="EMBL" id="MWQO01000028">
    <property type="protein sequence ID" value="THD10430.1"/>
    <property type="molecule type" value="Genomic_DNA"/>
</dbReference>
<dbReference type="PROSITE" id="PS51257">
    <property type="entry name" value="PROKAR_LIPOPROTEIN"/>
    <property type="match status" value="1"/>
</dbReference>
<gene>
    <name evidence="3" type="ORF">B1806_08690</name>
</gene>
<feature type="compositionally biased region" description="Low complexity" evidence="1">
    <location>
        <begin position="56"/>
        <end position="84"/>
    </location>
</feature>
<evidence type="ECO:0000313" key="4">
    <source>
        <dbReference type="Proteomes" id="UP000307749"/>
    </source>
</evidence>
<feature type="chain" id="PRO_5020623193" evidence="2">
    <location>
        <begin position="24"/>
        <end position="124"/>
    </location>
</feature>
<evidence type="ECO:0000256" key="2">
    <source>
        <dbReference type="SAM" id="SignalP"/>
    </source>
</evidence>
<accession>A0A4S3KNN5</accession>
<dbReference type="RefSeq" id="WP_081127171.1">
    <property type="nucleotide sequence ID" value="NZ_DAHXOC010000005.1"/>
</dbReference>
<dbReference type="STRING" id="993689.GCA_002077135_01863"/>
<organism evidence="3 4">
    <name type="scientific">Metallibacterium scheffleri</name>
    <dbReference type="NCBI Taxonomy" id="993689"/>
    <lineage>
        <taxon>Bacteria</taxon>
        <taxon>Pseudomonadati</taxon>
        <taxon>Pseudomonadota</taxon>
        <taxon>Gammaproteobacteria</taxon>
        <taxon>Lysobacterales</taxon>
        <taxon>Rhodanobacteraceae</taxon>
        <taxon>Metallibacterium</taxon>
    </lineage>
</organism>
<reference evidence="3 4" key="1">
    <citation type="submission" date="2017-02" db="EMBL/GenBank/DDBJ databases">
        <title>Whole genome sequencing of Metallibacterium scheffleri DSM 24874 (T).</title>
        <authorList>
            <person name="Kumar S."/>
            <person name="Patil P."/>
            <person name="Patil P.B."/>
        </authorList>
    </citation>
    <scope>NUCLEOTIDE SEQUENCE [LARGE SCALE GENOMIC DNA]</scope>
    <source>
        <strain evidence="3 4">DSM 24874</strain>
    </source>
</reference>
<keyword evidence="2" id="KW-0732">Signal</keyword>
<keyword evidence="4" id="KW-1185">Reference proteome</keyword>
<protein>
    <submittedName>
        <fullName evidence="3">Uncharacterized protein</fullName>
    </submittedName>
</protein>
<name>A0A4S3KNN5_9GAMM</name>
<dbReference type="AlphaFoldDB" id="A0A4S3KNN5"/>
<feature type="signal peptide" evidence="2">
    <location>
        <begin position="1"/>
        <end position="23"/>
    </location>
</feature>
<proteinExistence type="predicted"/>
<dbReference type="Proteomes" id="UP000307749">
    <property type="component" value="Unassembled WGS sequence"/>
</dbReference>
<feature type="region of interest" description="Disordered" evidence="1">
    <location>
        <begin position="50"/>
        <end position="124"/>
    </location>
</feature>
<feature type="compositionally biased region" description="Polar residues" evidence="1">
    <location>
        <begin position="114"/>
        <end position="124"/>
    </location>
</feature>
<sequence length="124" mass="11989">MKAVALFAGLLLSTVAACACAQAADGLPVLRGDRAKPVASGGDLLPAAVGVGGPASGTPAARAPAAARRAPPTATRPVPTRAAGGDAGGDGAARLPDANSRAPAQPLRARPVLSWQSLLPGSIQ</sequence>
<evidence type="ECO:0000256" key="1">
    <source>
        <dbReference type="SAM" id="MobiDB-lite"/>
    </source>
</evidence>
<comment type="caution">
    <text evidence="3">The sequence shown here is derived from an EMBL/GenBank/DDBJ whole genome shotgun (WGS) entry which is preliminary data.</text>
</comment>